<comment type="caution">
    <text evidence="4">The sequence shown here is derived from an EMBL/GenBank/DDBJ whole genome shotgun (WGS) entry which is preliminary data.</text>
</comment>
<dbReference type="SUPFAM" id="SSF49785">
    <property type="entry name" value="Galactose-binding domain-like"/>
    <property type="match status" value="1"/>
</dbReference>
<evidence type="ECO:0000256" key="2">
    <source>
        <dbReference type="SAM" id="SignalP"/>
    </source>
</evidence>
<organism evidence="4 5">
    <name type="scientific">Pseudotamlana haliotis</name>
    <dbReference type="NCBI Taxonomy" id="2614804"/>
    <lineage>
        <taxon>Bacteria</taxon>
        <taxon>Pseudomonadati</taxon>
        <taxon>Bacteroidota</taxon>
        <taxon>Flavobacteriia</taxon>
        <taxon>Flavobacteriales</taxon>
        <taxon>Flavobacteriaceae</taxon>
        <taxon>Pseudotamlana</taxon>
    </lineage>
</organism>
<evidence type="ECO:0000313" key="4">
    <source>
        <dbReference type="EMBL" id="KAB1067838.1"/>
    </source>
</evidence>
<feature type="signal peptide" evidence="2">
    <location>
        <begin position="1"/>
        <end position="30"/>
    </location>
</feature>
<keyword evidence="5" id="KW-1185">Reference proteome</keyword>
<dbReference type="Proteomes" id="UP000441333">
    <property type="component" value="Unassembled WGS sequence"/>
</dbReference>
<dbReference type="Pfam" id="PF18962">
    <property type="entry name" value="Por_Secre_tail"/>
    <property type="match status" value="1"/>
</dbReference>
<dbReference type="RefSeq" id="WP_150939194.1">
    <property type="nucleotide sequence ID" value="NZ_WAAT01000044.1"/>
</dbReference>
<dbReference type="NCBIfam" id="TIGR04183">
    <property type="entry name" value="Por_Secre_tail"/>
    <property type="match status" value="1"/>
</dbReference>
<protein>
    <submittedName>
        <fullName evidence="4">T9SS type A sorting domain-containing protein</fullName>
    </submittedName>
</protein>
<reference evidence="4 5" key="1">
    <citation type="submission" date="2019-09" db="EMBL/GenBank/DDBJ databases">
        <authorList>
            <person name="Cao W.R."/>
        </authorList>
    </citation>
    <scope>NUCLEOTIDE SEQUENCE [LARGE SCALE GENOMIC DNA]</scope>
    <source>
        <strain evidence="4 5">B1N29</strain>
    </source>
</reference>
<dbReference type="Gene3D" id="2.60.120.260">
    <property type="entry name" value="Galactose-binding domain-like"/>
    <property type="match status" value="1"/>
</dbReference>
<evidence type="ECO:0000259" key="3">
    <source>
        <dbReference type="Pfam" id="PF18962"/>
    </source>
</evidence>
<gene>
    <name evidence="4" type="ORF">F6U93_09555</name>
</gene>
<proteinExistence type="predicted"/>
<evidence type="ECO:0000313" key="5">
    <source>
        <dbReference type="Proteomes" id="UP000441333"/>
    </source>
</evidence>
<feature type="chain" id="PRO_5026766283" evidence="2">
    <location>
        <begin position="31"/>
        <end position="278"/>
    </location>
</feature>
<feature type="domain" description="Secretion system C-terminal sorting" evidence="3">
    <location>
        <begin position="202"/>
        <end position="276"/>
    </location>
</feature>
<keyword evidence="1 2" id="KW-0732">Signal</keyword>
<dbReference type="EMBL" id="WAAT01000044">
    <property type="protein sequence ID" value="KAB1067838.1"/>
    <property type="molecule type" value="Genomic_DNA"/>
</dbReference>
<accession>A0A6N6MET3</accession>
<dbReference type="AlphaFoldDB" id="A0A6N6MET3"/>
<name>A0A6N6MET3_9FLAO</name>
<evidence type="ECO:0000256" key="1">
    <source>
        <dbReference type="ARBA" id="ARBA00022729"/>
    </source>
</evidence>
<sequence length="278" mass="30137">MKTKLQTNPINWKTIKTTCALLLVGAYGFAQDPVATTNTEISGVSVEFFFNQQVDVAAGKLNYADNAVDGDIATDWAGESAADMPNRGEALIFDLGGTYELAELQYLTVAKDPTYQFQIWVSTGTSDVADFVNAFPSSGNLLSNLDVSYKQFLMTTPIANVKYVMLKCYGRADSAWNTISELKFYEASTASVEENELSGFALYPNPSNNAFTLDNLSNKVNKVEIVNLQGQLVLSKSIESFTNSLSISTSSFANGIYLVKLSDASGSLSAAKKLIVKH</sequence>
<dbReference type="InterPro" id="IPR026444">
    <property type="entry name" value="Secre_tail"/>
</dbReference>
<dbReference type="InterPro" id="IPR008979">
    <property type="entry name" value="Galactose-bd-like_sf"/>
</dbReference>